<evidence type="ECO:0000313" key="1">
    <source>
        <dbReference type="EMBL" id="GFR30069.1"/>
    </source>
</evidence>
<proteinExistence type="predicted"/>
<comment type="caution">
    <text evidence="1">The sequence shown here is derived from an EMBL/GenBank/DDBJ whole genome shotgun (WGS) entry which is preliminary data.</text>
</comment>
<sequence length="82" mass="9052">MSTVPSSGACGNTINKHTVLRKPDGGRPMVTTACEDHYLYLPALRCWTSSTFFELSDVLRNCKILINSSMNVLCIPDDLQFG</sequence>
<reference evidence="1" key="1">
    <citation type="submission" date="2020-07" db="EMBL/GenBank/DDBJ databases">
        <title>Multicomponent nature underlies the extraordinary mechanical properties of spider dragline silk.</title>
        <authorList>
            <person name="Kono N."/>
            <person name="Nakamura H."/>
            <person name="Mori M."/>
            <person name="Yoshida Y."/>
            <person name="Ohtoshi R."/>
            <person name="Malay A.D."/>
            <person name="Moran D.A.P."/>
            <person name="Tomita M."/>
            <person name="Numata K."/>
            <person name="Arakawa K."/>
        </authorList>
    </citation>
    <scope>NUCLEOTIDE SEQUENCE</scope>
</reference>
<dbReference type="EMBL" id="BMAO01029203">
    <property type="protein sequence ID" value="GFR30069.1"/>
    <property type="molecule type" value="Genomic_DNA"/>
</dbReference>
<name>A0A8X6M3L3_TRICU</name>
<organism evidence="1 2">
    <name type="scientific">Trichonephila clavata</name>
    <name type="common">Joro spider</name>
    <name type="synonym">Nephila clavata</name>
    <dbReference type="NCBI Taxonomy" id="2740835"/>
    <lineage>
        <taxon>Eukaryota</taxon>
        <taxon>Metazoa</taxon>
        <taxon>Ecdysozoa</taxon>
        <taxon>Arthropoda</taxon>
        <taxon>Chelicerata</taxon>
        <taxon>Arachnida</taxon>
        <taxon>Araneae</taxon>
        <taxon>Araneomorphae</taxon>
        <taxon>Entelegynae</taxon>
        <taxon>Araneoidea</taxon>
        <taxon>Nephilidae</taxon>
        <taxon>Trichonephila</taxon>
    </lineage>
</organism>
<dbReference type="Proteomes" id="UP000887116">
    <property type="component" value="Unassembled WGS sequence"/>
</dbReference>
<evidence type="ECO:0000313" key="2">
    <source>
        <dbReference type="Proteomes" id="UP000887116"/>
    </source>
</evidence>
<dbReference type="AlphaFoldDB" id="A0A8X6M3L3"/>
<protein>
    <submittedName>
        <fullName evidence="1">Uncharacterized protein</fullName>
    </submittedName>
</protein>
<keyword evidence="2" id="KW-1185">Reference proteome</keyword>
<gene>
    <name evidence="1" type="ORF">TNCT_651341</name>
</gene>
<accession>A0A8X6M3L3</accession>